<proteinExistence type="inferred from homology"/>
<feature type="domain" description="tRNA-specific 2-thiouridylase MnmA-like central" evidence="17">
    <location>
        <begin position="226"/>
        <end position="293"/>
    </location>
</feature>
<feature type="compositionally biased region" description="Low complexity" evidence="15">
    <location>
        <begin position="8"/>
        <end position="19"/>
    </location>
</feature>
<feature type="site" description="Interaction with tRNA" evidence="14">
    <location>
        <position position="146"/>
    </location>
</feature>
<keyword evidence="9 14" id="KW-0547">Nucleotide-binding</keyword>
<dbReference type="FunFam" id="2.40.30.10:FF:000023">
    <property type="entry name" value="tRNA-specific 2-thiouridylase MnmA"/>
    <property type="match status" value="1"/>
</dbReference>
<dbReference type="InterPro" id="IPR023382">
    <property type="entry name" value="MnmA-like_central_sf"/>
</dbReference>
<reference evidence="18 19" key="1">
    <citation type="submission" date="2019-09" db="EMBL/GenBank/DDBJ databases">
        <title>Whole-genome sequence of the purple sulfur bacterium Thiohalocapsa marina DSM 19078.</title>
        <authorList>
            <person name="Kyndt J.A."/>
            <person name="Meyer T.E."/>
        </authorList>
    </citation>
    <scope>NUCLEOTIDE SEQUENCE [LARGE SCALE GENOMIC DNA]</scope>
    <source>
        <strain evidence="18 19">DSM 19078</strain>
    </source>
</reference>
<comment type="subcellular location">
    <subcellularLocation>
        <location evidence="1 14">Cytoplasm</location>
    </subcellularLocation>
</comment>
<dbReference type="Gene3D" id="2.30.30.280">
    <property type="entry name" value="Adenine nucleotide alpha hydrolases-like domains"/>
    <property type="match status" value="1"/>
</dbReference>
<feature type="region of interest" description="Interaction with tRNA" evidence="14">
    <location>
        <begin position="167"/>
        <end position="169"/>
    </location>
</feature>
<dbReference type="NCBIfam" id="NF001138">
    <property type="entry name" value="PRK00143.1"/>
    <property type="match status" value="1"/>
</dbReference>
<dbReference type="GO" id="GO:0005737">
    <property type="term" value="C:cytoplasm"/>
    <property type="evidence" value="ECO:0007669"/>
    <property type="project" value="UniProtKB-SubCell"/>
</dbReference>
<dbReference type="Pfam" id="PF20259">
    <property type="entry name" value="tRNA_Me_trans_M"/>
    <property type="match status" value="1"/>
</dbReference>
<keyword evidence="5 14" id="KW-0963">Cytoplasm</keyword>
<feature type="binding site" evidence="14">
    <location>
        <begin position="30"/>
        <end position="37"/>
    </location>
    <ligand>
        <name>ATP</name>
        <dbReference type="ChEBI" id="CHEBI:30616"/>
    </ligand>
</feature>
<evidence type="ECO:0000313" key="19">
    <source>
        <dbReference type="Proteomes" id="UP000322981"/>
    </source>
</evidence>
<keyword evidence="12" id="KW-1015">Disulfide bond</keyword>
<gene>
    <name evidence="14 18" type="primary">mnmA</name>
    <name evidence="18" type="ORF">F2Q65_05580</name>
</gene>
<dbReference type="EC" id="2.8.1.13" evidence="3 14"/>
<feature type="region of interest" description="Interaction with target base in tRNA" evidence="14">
    <location>
        <begin position="116"/>
        <end position="118"/>
    </location>
</feature>
<evidence type="ECO:0000313" key="18">
    <source>
        <dbReference type="EMBL" id="KAA6186271.1"/>
    </source>
</evidence>
<comment type="caution">
    <text evidence="18">The sequence shown here is derived from an EMBL/GenBank/DDBJ whole genome shotgun (WGS) entry which is preliminary data.</text>
</comment>
<dbReference type="CDD" id="cd01998">
    <property type="entry name" value="MnmA_TRMU-like"/>
    <property type="match status" value="1"/>
</dbReference>
<evidence type="ECO:0000256" key="12">
    <source>
        <dbReference type="ARBA" id="ARBA00023157"/>
    </source>
</evidence>
<evidence type="ECO:0000256" key="15">
    <source>
        <dbReference type="SAM" id="MobiDB-lite"/>
    </source>
</evidence>
<sequence>MPEPSPVAPNAGPEAGPNADSNKAQRVIVGLSGGVDSAVAAHRLQQQGYRVEALFMKNWEEDDEPGYCAAAQDLADARAVAERLGLRLHTVNFASEYWDHVFEYFLAEYRALRTPNPDVLCNREIKFRAFLEHALGLGADWIATGHYARVTHDADGSHLRLCADPDKDQTYFLHLLDQPQLARTLFPLAELNKAEVRRIARDLGLANAEKKDSTGICFIGERRFGDFLARWLPEQPGPIMTPDGKVLGAHRGLAWHTIGQRQGLGIGGIRDAGEAPWYVAAKDSARNALIVVQGKDHPRLFSRRLRGEQLHWIGGHPPGPAPLECLCRLRHRQPLQRCTLTAYDEHRCRVVFAQPQRAVTPGQSVVFYRQDECLGGAVVCEG</sequence>
<evidence type="ECO:0000256" key="11">
    <source>
        <dbReference type="ARBA" id="ARBA00022884"/>
    </source>
</evidence>
<evidence type="ECO:0000259" key="16">
    <source>
        <dbReference type="Pfam" id="PF20258"/>
    </source>
</evidence>
<keyword evidence="19" id="KW-1185">Reference proteome</keyword>
<evidence type="ECO:0000256" key="8">
    <source>
        <dbReference type="ARBA" id="ARBA00022694"/>
    </source>
</evidence>
<feature type="active site" description="Cysteine persulfide intermediate" evidence="14">
    <location>
        <position position="217"/>
    </location>
</feature>
<feature type="binding site" evidence="14">
    <location>
        <position position="145"/>
    </location>
    <ligand>
        <name>ATP</name>
        <dbReference type="ChEBI" id="CHEBI:30616"/>
    </ligand>
</feature>
<evidence type="ECO:0000256" key="13">
    <source>
        <dbReference type="ARBA" id="ARBA00051542"/>
    </source>
</evidence>
<dbReference type="EMBL" id="VWXX01000005">
    <property type="protein sequence ID" value="KAA6186271.1"/>
    <property type="molecule type" value="Genomic_DNA"/>
</dbReference>
<dbReference type="SUPFAM" id="SSF52402">
    <property type="entry name" value="Adenine nucleotide alpha hydrolases-like"/>
    <property type="match status" value="1"/>
</dbReference>
<evidence type="ECO:0000256" key="1">
    <source>
        <dbReference type="ARBA" id="ARBA00004496"/>
    </source>
</evidence>
<dbReference type="InterPro" id="IPR046884">
    <property type="entry name" value="MnmA-like_central"/>
</dbReference>
<evidence type="ECO:0000256" key="6">
    <source>
        <dbReference type="ARBA" id="ARBA00022555"/>
    </source>
</evidence>
<dbReference type="FunFam" id="2.30.30.280:FF:000001">
    <property type="entry name" value="tRNA-specific 2-thiouridylase MnmA"/>
    <property type="match status" value="1"/>
</dbReference>
<dbReference type="OrthoDB" id="9800696at2"/>
<dbReference type="GO" id="GO:0103016">
    <property type="term" value="F:tRNA-uridine 2-sulfurtransferase activity"/>
    <property type="evidence" value="ECO:0007669"/>
    <property type="project" value="UniProtKB-EC"/>
</dbReference>
<dbReference type="NCBIfam" id="TIGR00420">
    <property type="entry name" value="trmU"/>
    <property type="match status" value="1"/>
</dbReference>
<feature type="site" description="Interaction with tRNA" evidence="14">
    <location>
        <position position="363"/>
    </location>
</feature>
<evidence type="ECO:0000256" key="10">
    <source>
        <dbReference type="ARBA" id="ARBA00022840"/>
    </source>
</evidence>
<keyword evidence="7 14" id="KW-0808">Transferase</keyword>
<protein>
    <recommendedName>
        <fullName evidence="4 14">tRNA-specific 2-thiouridylase MnmA</fullName>
        <ecNumber evidence="3 14">2.8.1.13</ecNumber>
    </recommendedName>
</protein>
<dbReference type="PANTHER" id="PTHR11933">
    <property type="entry name" value="TRNA 5-METHYLAMINOMETHYL-2-THIOURIDYLATE -METHYLTRANSFERASE"/>
    <property type="match status" value="1"/>
</dbReference>
<dbReference type="Gene3D" id="2.40.30.10">
    <property type="entry name" value="Translation factors"/>
    <property type="match status" value="1"/>
</dbReference>
<evidence type="ECO:0000256" key="14">
    <source>
        <dbReference type="HAMAP-Rule" id="MF_00144"/>
    </source>
</evidence>
<comment type="similarity">
    <text evidence="2 14">Belongs to the MnmA/TRMU family.</text>
</comment>
<evidence type="ECO:0000256" key="9">
    <source>
        <dbReference type="ARBA" id="ARBA00022741"/>
    </source>
</evidence>
<dbReference type="InterPro" id="IPR046885">
    <property type="entry name" value="MnmA-like_C"/>
</dbReference>
<feature type="domain" description="tRNA-specific 2-thiouridylase MnmA-like C-terminal" evidence="16">
    <location>
        <begin position="303"/>
        <end position="379"/>
    </location>
</feature>
<dbReference type="PANTHER" id="PTHR11933:SF5">
    <property type="entry name" value="MITOCHONDRIAL TRNA-SPECIFIC 2-THIOURIDYLASE 1"/>
    <property type="match status" value="1"/>
</dbReference>
<dbReference type="HAMAP" id="MF_00144">
    <property type="entry name" value="tRNA_thiouridyl_MnmA"/>
    <property type="match status" value="1"/>
</dbReference>
<dbReference type="Proteomes" id="UP000322981">
    <property type="component" value="Unassembled WGS sequence"/>
</dbReference>
<keyword evidence="6 14" id="KW-0820">tRNA-binding</keyword>
<comment type="caution">
    <text evidence="14">Lacks conserved residue(s) required for the propagation of feature annotation.</text>
</comment>
<dbReference type="FunFam" id="3.40.50.620:FF:000004">
    <property type="entry name" value="tRNA-specific 2-thiouridylase MnmA"/>
    <property type="match status" value="1"/>
</dbReference>
<dbReference type="Pfam" id="PF20258">
    <property type="entry name" value="tRNA_Me_trans_C"/>
    <property type="match status" value="1"/>
</dbReference>
<keyword evidence="8 14" id="KW-0819">tRNA processing</keyword>
<dbReference type="RefSeq" id="WP_150091258.1">
    <property type="nucleotide sequence ID" value="NZ_JBFUOH010000027.1"/>
</dbReference>
<comment type="function">
    <text evidence="14">Catalyzes the 2-thiolation of uridine at the wobble position (U34) of tRNA, leading to the formation of s(2)U34.</text>
</comment>
<keyword evidence="10 14" id="KW-0067">ATP-binding</keyword>
<dbReference type="Gene3D" id="3.40.50.620">
    <property type="entry name" value="HUPs"/>
    <property type="match status" value="1"/>
</dbReference>
<feature type="binding site" evidence="14">
    <location>
        <position position="56"/>
    </location>
    <ligand>
        <name>ATP</name>
        <dbReference type="ChEBI" id="CHEBI:30616"/>
    </ligand>
</feature>
<feature type="active site" description="Nucleophile" evidence="14">
    <location>
        <position position="121"/>
    </location>
</feature>
<feature type="region of interest" description="Disordered" evidence="15">
    <location>
        <begin position="1"/>
        <end position="22"/>
    </location>
</feature>
<evidence type="ECO:0000256" key="2">
    <source>
        <dbReference type="ARBA" id="ARBA00006191"/>
    </source>
</evidence>
<dbReference type="GO" id="GO:0005524">
    <property type="term" value="F:ATP binding"/>
    <property type="evidence" value="ECO:0007669"/>
    <property type="project" value="UniProtKB-KW"/>
</dbReference>
<organism evidence="18 19">
    <name type="scientific">Thiohalocapsa marina</name>
    <dbReference type="NCBI Taxonomy" id="424902"/>
    <lineage>
        <taxon>Bacteria</taxon>
        <taxon>Pseudomonadati</taxon>
        <taxon>Pseudomonadota</taxon>
        <taxon>Gammaproteobacteria</taxon>
        <taxon>Chromatiales</taxon>
        <taxon>Chromatiaceae</taxon>
        <taxon>Thiohalocapsa</taxon>
    </lineage>
</organism>
<comment type="catalytic activity">
    <reaction evidence="13 14">
        <text>S-sulfanyl-L-cysteinyl-[protein] + uridine(34) in tRNA + AH2 + ATP = 2-thiouridine(34) in tRNA + L-cysteinyl-[protein] + A + AMP + diphosphate + H(+)</text>
        <dbReference type="Rhea" id="RHEA:47032"/>
        <dbReference type="Rhea" id="RHEA-COMP:10131"/>
        <dbReference type="Rhea" id="RHEA-COMP:11726"/>
        <dbReference type="Rhea" id="RHEA-COMP:11727"/>
        <dbReference type="Rhea" id="RHEA-COMP:11728"/>
        <dbReference type="ChEBI" id="CHEBI:13193"/>
        <dbReference type="ChEBI" id="CHEBI:15378"/>
        <dbReference type="ChEBI" id="CHEBI:17499"/>
        <dbReference type="ChEBI" id="CHEBI:29950"/>
        <dbReference type="ChEBI" id="CHEBI:30616"/>
        <dbReference type="ChEBI" id="CHEBI:33019"/>
        <dbReference type="ChEBI" id="CHEBI:61963"/>
        <dbReference type="ChEBI" id="CHEBI:65315"/>
        <dbReference type="ChEBI" id="CHEBI:87170"/>
        <dbReference type="ChEBI" id="CHEBI:456215"/>
        <dbReference type="EC" id="2.8.1.13"/>
    </reaction>
</comment>
<evidence type="ECO:0000256" key="7">
    <source>
        <dbReference type="ARBA" id="ARBA00022679"/>
    </source>
</evidence>
<evidence type="ECO:0000256" key="4">
    <source>
        <dbReference type="ARBA" id="ARBA00013805"/>
    </source>
</evidence>
<accession>A0A5M8FRN8</accession>
<dbReference type="InterPro" id="IPR004506">
    <property type="entry name" value="MnmA-like"/>
</dbReference>
<evidence type="ECO:0000256" key="5">
    <source>
        <dbReference type="ARBA" id="ARBA00022490"/>
    </source>
</evidence>
<dbReference type="InterPro" id="IPR014729">
    <property type="entry name" value="Rossmann-like_a/b/a_fold"/>
</dbReference>
<dbReference type="GO" id="GO:0002143">
    <property type="term" value="P:tRNA wobble position uridine thiolation"/>
    <property type="evidence" value="ECO:0007669"/>
    <property type="project" value="TreeGrafter"/>
</dbReference>
<evidence type="ECO:0000259" key="17">
    <source>
        <dbReference type="Pfam" id="PF20259"/>
    </source>
</evidence>
<dbReference type="AlphaFoldDB" id="A0A5M8FRN8"/>
<dbReference type="GO" id="GO:0000049">
    <property type="term" value="F:tRNA binding"/>
    <property type="evidence" value="ECO:0007669"/>
    <property type="project" value="UniProtKB-KW"/>
</dbReference>
<keyword evidence="11 14" id="KW-0694">RNA-binding</keyword>
<evidence type="ECO:0000256" key="3">
    <source>
        <dbReference type="ARBA" id="ARBA00011949"/>
    </source>
</evidence>
<dbReference type="Pfam" id="PF03054">
    <property type="entry name" value="tRNA_Me_trans"/>
    <property type="match status" value="1"/>
</dbReference>
<name>A0A5M8FRN8_9GAMM</name>